<organism evidence="1 2">
    <name type="scientific">Streptosporangium roseum (strain ATCC 12428 / DSM 43021 / JCM 3005 / KCTC 9067 / NCIMB 10171 / NRRL 2505 / NI 9100)</name>
    <dbReference type="NCBI Taxonomy" id="479432"/>
    <lineage>
        <taxon>Bacteria</taxon>
        <taxon>Bacillati</taxon>
        <taxon>Actinomycetota</taxon>
        <taxon>Actinomycetes</taxon>
        <taxon>Streptosporangiales</taxon>
        <taxon>Streptosporangiaceae</taxon>
        <taxon>Streptosporangium</taxon>
    </lineage>
</organism>
<dbReference type="KEGG" id="sro:Sros_6917"/>
<dbReference type="RefSeq" id="WP_012893351.1">
    <property type="nucleotide sequence ID" value="NC_013595.1"/>
</dbReference>
<reference evidence="1 2" key="1">
    <citation type="journal article" date="2010" name="Stand. Genomic Sci.">
        <title>Complete genome sequence of Streptosporangium roseum type strain (NI 9100).</title>
        <authorList>
            <person name="Nolan M."/>
            <person name="Sikorski J."/>
            <person name="Jando M."/>
            <person name="Lucas S."/>
            <person name="Lapidus A."/>
            <person name="Glavina Del Rio T."/>
            <person name="Chen F."/>
            <person name="Tice H."/>
            <person name="Pitluck S."/>
            <person name="Cheng J.F."/>
            <person name="Chertkov O."/>
            <person name="Sims D."/>
            <person name="Meincke L."/>
            <person name="Brettin T."/>
            <person name="Han C."/>
            <person name="Detter J.C."/>
            <person name="Bruce D."/>
            <person name="Goodwin L."/>
            <person name="Land M."/>
            <person name="Hauser L."/>
            <person name="Chang Y.J."/>
            <person name="Jeffries C.D."/>
            <person name="Ivanova N."/>
            <person name="Mavromatis K."/>
            <person name="Mikhailova N."/>
            <person name="Chen A."/>
            <person name="Palaniappan K."/>
            <person name="Chain P."/>
            <person name="Rohde M."/>
            <person name="Goker M."/>
            <person name="Bristow J."/>
            <person name="Eisen J.A."/>
            <person name="Markowitz V."/>
            <person name="Hugenholtz P."/>
            <person name="Kyrpides N.C."/>
            <person name="Klenk H.P."/>
        </authorList>
    </citation>
    <scope>NUCLEOTIDE SEQUENCE [LARGE SCALE GENOMIC DNA]</scope>
    <source>
        <strain evidence="2">ATCC 12428 / DSM 43021 / JCM 3005 / NI 9100</strain>
    </source>
</reference>
<accession>D2B795</accession>
<dbReference type="NCBIfam" id="TIGR04267">
    <property type="entry name" value="mod_HExxH"/>
    <property type="match status" value="1"/>
</dbReference>
<dbReference type="OrthoDB" id="796761at2"/>
<dbReference type="HOGENOM" id="CLU_018916_0_0_11"/>
<name>D2B795_STRRD</name>
<evidence type="ECO:0000313" key="2">
    <source>
        <dbReference type="Proteomes" id="UP000002029"/>
    </source>
</evidence>
<protein>
    <recommendedName>
        <fullName evidence="3">HEXXH motif domain-containing protein</fullName>
    </recommendedName>
</protein>
<dbReference type="EMBL" id="CP001814">
    <property type="protein sequence ID" value="ACZ89620.1"/>
    <property type="molecule type" value="Genomic_DNA"/>
</dbReference>
<evidence type="ECO:0000313" key="1">
    <source>
        <dbReference type="EMBL" id="ACZ89620.1"/>
    </source>
</evidence>
<dbReference type="AlphaFoldDB" id="D2B795"/>
<gene>
    <name evidence="1" type="ordered locus">Sros_6917</name>
</gene>
<sequence length="441" mass="46232">MNLREHRIPADTFSDLAAGGGGVTAARLLAATQYSKHVLLVRGVVDTARATGHPQAGAARRGYDLLTAVQAGHPEAVDAVLRYPSVGAWARHTVRRLSDPGAPAVPAQLGALAAAAALRAGTACTVEVPVTDGVITLPSVGQVLVPGGAAGATIRCSPAGAEVVGEGFRIELPASAVSSGADAPGWRPLRALTAEAGDRHLRVLVDDLDPYRMPGSAALSGRLDATRMAYWQSTLDSAWELLVRHHTAVAGETATVVSVLAPMAPENGGQSSASSRETFGCVALSEPLDGCSLAVTLAHEVQHAKLSALLDVVTLLAPDDGSRHYAPWRDDPRPLGGLLQGAYAYLGVTEFWRRQRAHEKGKAAVLASAEFAQWREAARMVCGTLAGSGRLTRAGEIFVSGMIARLDGCAAEPVPDEALTLAHEASRRHRDRWVERNRRSA</sequence>
<dbReference type="Proteomes" id="UP000002029">
    <property type="component" value="Chromosome"/>
</dbReference>
<proteinExistence type="predicted"/>
<dbReference type="eggNOG" id="COG0641">
    <property type="taxonomic scope" value="Bacteria"/>
</dbReference>
<keyword evidence="2" id="KW-1185">Reference proteome</keyword>
<dbReference type="STRING" id="479432.Sros_6917"/>
<evidence type="ECO:0008006" key="3">
    <source>
        <dbReference type="Google" id="ProtNLM"/>
    </source>
</evidence>
<dbReference type="InterPro" id="IPR026337">
    <property type="entry name" value="AKG_HExxH"/>
</dbReference>